<keyword evidence="4" id="KW-0805">Transcription regulation</keyword>
<dbReference type="EMBL" id="NAJM01000006">
    <property type="protein sequence ID" value="RVX73967.1"/>
    <property type="molecule type" value="Genomic_DNA"/>
</dbReference>
<evidence type="ECO:0000256" key="5">
    <source>
        <dbReference type="ARBA" id="ARBA00023163"/>
    </source>
</evidence>
<evidence type="ECO:0000313" key="9">
    <source>
        <dbReference type="EMBL" id="RVX73967.1"/>
    </source>
</evidence>
<dbReference type="SMART" id="SM00401">
    <property type="entry name" value="ZnF_GATA"/>
    <property type="match status" value="1"/>
</dbReference>
<name>A0A438NDV2_EXOME</name>
<comment type="caution">
    <text evidence="9">The sequence shown here is derived from an EMBL/GenBank/DDBJ whole genome shotgun (WGS) entry which is preliminary data.</text>
</comment>
<keyword evidence="5" id="KW-0804">Transcription</keyword>
<keyword evidence="3" id="KW-0862">Zinc</keyword>
<evidence type="ECO:0000256" key="7">
    <source>
        <dbReference type="SAM" id="MobiDB-lite"/>
    </source>
</evidence>
<dbReference type="CDD" id="cd00202">
    <property type="entry name" value="ZnF_GATA"/>
    <property type="match status" value="1"/>
</dbReference>
<dbReference type="PROSITE" id="PS50114">
    <property type="entry name" value="GATA_ZN_FINGER_2"/>
    <property type="match status" value="1"/>
</dbReference>
<dbReference type="FunFam" id="3.30.50.10:FF:000043">
    <property type="entry name" value="Sexual development transcription factor NsdD"/>
    <property type="match status" value="1"/>
</dbReference>
<dbReference type="GO" id="GO:0043565">
    <property type="term" value="F:sequence-specific DNA binding"/>
    <property type="evidence" value="ECO:0007669"/>
    <property type="project" value="InterPro"/>
</dbReference>
<evidence type="ECO:0000256" key="2">
    <source>
        <dbReference type="ARBA" id="ARBA00022771"/>
    </source>
</evidence>
<dbReference type="PANTHER" id="PTHR47172">
    <property type="entry name" value="OS01G0976800 PROTEIN"/>
    <property type="match status" value="1"/>
</dbReference>
<dbReference type="PANTHER" id="PTHR47172:SF24">
    <property type="entry name" value="GATA ZINC FINGER DOMAIN-CONTAINING PROTEIN 14-RELATED"/>
    <property type="match status" value="1"/>
</dbReference>
<dbReference type="VEuPathDB" id="FungiDB:PV10_02392"/>
<keyword evidence="2 6" id="KW-0863">Zinc-finger</keyword>
<feature type="compositionally biased region" description="Pro residues" evidence="7">
    <location>
        <begin position="374"/>
        <end position="383"/>
    </location>
</feature>
<evidence type="ECO:0000313" key="10">
    <source>
        <dbReference type="Proteomes" id="UP000288859"/>
    </source>
</evidence>
<dbReference type="InterPro" id="IPR000679">
    <property type="entry name" value="Znf_GATA"/>
</dbReference>
<dbReference type="GO" id="GO:0006355">
    <property type="term" value="P:regulation of DNA-templated transcription"/>
    <property type="evidence" value="ECO:0007669"/>
    <property type="project" value="InterPro"/>
</dbReference>
<feature type="compositionally biased region" description="Polar residues" evidence="7">
    <location>
        <begin position="163"/>
        <end position="176"/>
    </location>
</feature>
<feature type="domain" description="GATA-type" evidence="8">
    <location>
        <begin position="541"/>
        <end position="571"/>
    </location>
</feature>
<feature type="compositionally biased region" description="Low complexity" evidence="7">
    <location>
        <begin position="238"/>
        <end position="249"/>
    </location>
</feature>
<feature type="compositionally biased region" description="Polar residues" evidence="7">
    <location>
        <begin position="287"/>
        <end position="305"/>
    </location>
</feature>
<dbReference type="Proteomes" id="UP000288859">
    <property type="component" value="Unassembled WGS sequence"/>
</dbReference>
<accession>A0A438NDV2</accession>
<evidence type="ECO:0000259" key="8">
    <source>
        <dbReference type="PROSITE" id="PS50114"/>
    </source>
</evidence>
<sequence length="601" mass="65366">MAHTPLAMERKPPRPGFCWSGFLLARSECALRPSRSLRLAHLAHLPFIIRHHSSSRPDFCIAACTQVRQCTTTTTTTTTTNNNTFTINPQHLYHPHSCLAAINQFLTSTLPGVATSYSVNDGFSAPGARPRDTLPSISHLHFDKSHNDHHDRSRYYLAESANAPNTAPLTSPTSMHSGPPPPYSCAPSTAPSATALSGYISPPESTTRRSTRDEKESPGSRKSLPSIHEALGAPLAAPPSQHQPSMPHSTGMAQSFPEAPRGPVNPYSQSSAPPPVLRDVFSGGHKTPSTQAEANQPNPSYSPTSGPDPRHPVPHHFGYPGSPRSHAPPSFRSSSLANTSFGGHNEPPPTRSEPAFEGQRNGFAFSQYSKPTPAGFPPPPPSHEPYQFTAGSKPEDPRPSHSQPGSESTYGDTVKRHLDVFDAEMGLGEIFEASSRTSDFSRIWSQRYHSNNHPGFFQESLPGLHEIDDMLRQSHRIFENLTHLREVVVAQQTAMSEQRARLARGGPMDEDYHGLSDDYKNGGFSAGDAKKRRGKAAPPGRCHSCNRAETPEWRRGPDGARTLCNACGLHYAKLTRKMGVNKAAAMSGSNLRPKSLDSTRP</sequence>
<evidence type="ECO:0000256" key="1">
    <source>
        <dbReference type="ARBA" id="ARBA00022723"/>
    </source>
</evidence>
<feature type="compositionally biased region" description="Basic and acidic residues" evidence="7">
    <location>
        <begin position="206"/>
        <end position="219"/>
    </location>
</feature>
<feature type="compositionally biased region" description="Polar residues" evidence="7">
    <location>
        <begin position="331"/>
        <end position="342"/>
    </location>
</feature>
<feature type="compositionally biased region" description="Low complexity" evidence="7">
    <location>
        <begin position="185"/>
        <end position="195"/>
    </location>
</feature>
<dbReference type="PROSITE" id="PS00344">
    <property type="entry name" value="GATA_ZN_FINGER_1"/>
    <property type="match status" value="1"/>
</dbReference>
<dbReference type="Gene3D" id="3.30.50.10">
    <property type="entry name" value="Erythroid Transcription Factor GATA-1, subunit A"/>
    <property type="match status" value="1"/>
</dbReference>
<evidence type="ECO:0000256" key="6">
    <source>
        <dbReference type="PROSITE-ProRule" id="PRU00094"/>
    </source>
</evidence>
<protein>
    <recommendedName>
        <fullName evidence="8">GATA-type domain-containing protein</fullName>
    </recommendedName>
</protein>
<proteinExistence type="predicted"/>
<organism evidence="9 10">
    <name type="scientific">Exophiala mesophila</name>
    <name type="common">Black yeast-like fungus</name>
    <dbReference type="NCBI Taxonomy" id="212818"/>
    <lineage>
        <taxon>Eukaryota</taxon>
        <taxon>Fungi</taxon>
        <taxon>Dikarya</taxon>
        <taxon>Ascomycota</taxon>
        <taxon>Pezizomycotina</taxon>
        <taxon>Eurotiomycetes</taxon>
        <taxon>Chaetothyriomycetidae</taxon>
        <taxon>Chaetothyriales</taxon>
        <taxon>Herpotrichiellaceae</taxon>
        <taxon>Exophiala</taxon>
    </lineage>
</organism>
<dbReference type="InterPro" id="IPR013088">
    <property type="entry name" value="Znf_NHR/GATA"/>
</dbReference>
<dbReference type="Pfam" id="PF00320">
    <property type="entry name" value="GATA"/>
    <property type="match status" value="1"/>
</dbReference>
<dbReference type="GO" id="GO:0008270">
    <property type="term" value="F:zinc ion binding"/>
    <property type="evidence" value="ECO:0007669"/>
    <property type="project" value="UniProtKB-KW"/>
</dbReference>
<keyword evidence="1" id="KW-0479">Metal-binding</keyword>
<dbReference type="SUPFAM" id="SSF57716">
    <property type="entry name" value="Glucocorticoid receptor-like (DNA-binding domain)"/>
    <property type="match status" value="1"/>
</dbReference>
<dbReference type="AlphaFoldDB" id="A0A438NDV2"/>
<reference evidence="9 10" key="1">
    <citation type="submission" date="2017-03" db="EMBL/GenBank/DDBJ databases">
        <title>Genomes of endolithic fungi from Antarctica.</title>
        <authorList>
            <person name="Coleine C."/>
            <person name="Masonjones S."/>
            <person name="Stajich J.E."/>
        </authorList>
    </citation>
    <scope>NUCLEOTIDE SEQUENCE [LARGE SCALE GENOMIC DNA]</scope>
    <source>
        <strain evidence="9 10">CCFEE 6314</strain>
    </source>
</reference>
<dbReference type="OrthoDB" id="2162994at2759"/>
<feature type="region of interest" description="Disordered" evidence="7">
    <location>
        <begin position="163"/>
        <end position="412"/>
    </location>
</feature>
<gene>
    <name evidence="9" type="ORF">B0A52_02857</name>
</gene>
<evidence type="ECO:0000256" key="4">
    <source>
        <dbReference type="ARBA" id="ARBA00023015"/>
    </source>
</evidence>
<feature type="compositionally biased region" description="Polar residues" evidence="7">
    <location>
        <begin position="400"/>
        <end position="411"/>
    </location>
</feature>
<evidence type="ECO:0000256" key="3">
    <source>
        <dbReference type="ARBA" id="ARBA00022833"/>
    </source>
</evidence>